<evidence type="ECO:0000313" key="3">
    <source>
        <dbReference type="EMBL" id="CEK71499.1"/>
    </source>
</evidence>
<dbReference type="AlphaFoldDB" id="A0A0B6ZS98"/>
<keyword evidence="2" id="KW-0812">Transmembrane</keyword>
<accession>A0A0B6ZS98</accession>
<protein>
    <submittedName>
        <fullName evidence="3">Uncharacterized protein</fullName>
    </submittedName>
</protein>
<feature type="transmembrane region" description="Helical" evidence="2">
    <location>
        <begin position="96"/>
        <end position="113"/>
    </location>
</feature>
<name>A0A0B6ZS98_9EUPU</name>
<proteinExistence type="predicted"/>
<dbReference type="PANTHER" id="PTHR16002:SF4">
    <property type="entry name" value="TMEM248_TMEM219 DOMAIN-CONTAINING PROTEIN"/>
    <property type="match status" value="1"/>
</dbReference>
<dbReference type="InterPro" id="IPR039493">
    <property type="entry name" value="TMEM248/TMEM219"/>
</dbReference>
<gene>
    <name evidence="3" type="primary">ORF78654</name>
</gene>
<dbReference type="PANTHER" id="PTHR16002">
    <property type="entry name" value="TRANSMEMBRANE PROTEIN 248-LIKE"/>
    <property type="match status" value="1"/>
</dbReference>
<reference evidence="3" key="1">
    <citation type="submission" date="2014-12" db="EMBL/GenBank/DDBJ databases">
        <title>Insight into the proteome of Arion vulgaris.</title>
        <authorList>
            <person name="Aradska J."/>
            <person name="Bulat T."/>
            <person name="Smidak R."/>
            <person name="Sarate P."/>
            <person name="Gangsoo J."/>
            <person name="Sialana F."/>
            <person name="Bilban M."/>
            <person name="Lubec G."/>
        </authorList>
    </citation>
    <scope>NUCLEOTIDE SEQUENCE</scope>
    <source>
        <tissue evidence="3">Skin</tissue>
    </source>
</reference>
<keyword evidence="2" id="KW-0472">Membrane</keyword>
<organism evidence="3">
    <name type="scientific">Arion vulgaris</name>
    <dbReference type="NCBI Taxonomy" id="1028688"/>
    <lineage>
        <taxon>Eukaryota</taxon>
        <taxon>Metazoa</taxon>
        <taxon>Spiralia</taxon>
        <taxon>Lophotrochozoa</taxon>
        <taxon>Mollusca</taxon>
        <taxon>Gastropoda</taxon>
        <taxon>Heterobranchia</taxon>
        <taxon>Euthyneura</taxon>
        <taxon>Panpulmonata</taxon>
        <taxon>Eupulmonata</taxon>
        <taxon>Stylommatophora</taxon>
        <taxon>Helicina</taxon>
        <taxon>Arionoidea</taxon>
        <taxon>Arionidae</taxon>
        <taxon>Arion</taxon>
    </lineage>
</organism>
<sequence length="137" mass="15240">MYVINSCITFIGPASMLPRARHGKKSSCHRETSSSSWTSSNHIRPMSASVSTVSNNENNWCLPGSTLAVQYSFDDSLTVLLSPEDRSVINLHLMRTSYFLFVMVVTLFCYAAVKGRSGKVKTVIHVPHDKVKSFIQP</sequence>
<dbReference type="EMBL" id="HACG01024634">
    <property type="protein sequence ID" value="CEK71499.1"/>
    <property type="molecule type" value="Transcribed_RNA"/>
</dbReference>
<evidence type="ECO:0000256" key="1">
    <source>
        <dbReference type="SAM" id="MobiDB-lite"/>
    </source>
</evidence>
<feature type="region of interest" description="Disordered" evidence="1">
    <location>
        <begin position="19"/>
        <end position="42"/>
    </location>
</feature>
<keyword evidence="2" id="KW-1133">Transmembrane helix</keyword>
<evidence type="ECO:0000256" key="2">
    <source>
        <dbReference type="SAM" id="Phobius"/>
    </source>
</evidence>